<dbReference type="AlphaFoldDB" id="A0A699Z171"/>
<sequence>MQLAGRSAAGPAGPAEVL</sequence>
<proteinExistence type="predicted"/>
<comment type="caution">
    <text evidence="1">The sequence shown here is derived from an EMBL/GenBank/DDBJ whole genome shotgun (WGS) entry which is preliminary data.</text>
</comment>
<dbReference type="EMBL" id="BLLF01000210">
    <property type="protein sequence ID" value="GFH09112.1"/>
    <property type="molecule type" value="Genomic_DNA"/>
</dbReference>
<dbReference type="Proteomes" id="UP000485058">
    <property type="component" value="Unassembled WGS sequence"/>
</dbReference>
<keyword evidence="2" id="KW-1185">Reference proteome</keyword>
<accession>A0A699Z171</accession>
<name>A0A699Z171_HAELA</name>
<gene>
    <name evidence="1" type="ORF">HaLaN_04199</name>
</gene>
<evidence type="ECO:0000313" key="2">
    <source>
        <dbReference type="Proteomes" id="UP000485058"/>
    </source>
</evidence>
<organism evidence="1 2">
    <name type="scientific">Haematococcus lacustris</name>
    <name type="common">Green alga</name>
    <name type="synonym">Haematococcus pluvialis</name>
    <dbReference type="NCBI Taxonomy" id="44745"/>
    <lineage>
        <taxon>Eukaryota</taxon>
        <taxon>Viridiplantae</taxon>
        <taxon>Chlorophyta</taxon>
        <taxon>core chlorophytes</taxon>
        <taxon>Chlorophyceae</taxon>
        <taxon>CS clade</taxon>
        <taxon>Chlamydomonadales</taxon>
        <taxon>Haematococcaceae</taxon>
        <taxon>Haematococcus</taxon>
    </lineage>
</organism>
<evidence type="ECO:0000313" key="1">
    <source>
        <dbReference type="EMBL" id="GFH09112.1"/>
    </source>
</evidence>
<reference evidence="1 2" key="1">
    <citation type="submission" date="2020-02" db="EMBL/GenBank/DDBJ databases">
        <title>Draft genome sequence of Haematococcus lacustris strain NIES-144.</title>
        <authorList>
            <person name="Morimoto D."/>
            <person name="Nakagawa S."/>
            <person name="Yoshida T."/>
            <person name="Sawayama S."/>
        </authorList>
    </citation>
    <scope>NUCLEOTIDE SEQUENCE [LARGE SCALE GENOMIC DNA]</scope>
    <source>
        <strain evidence="1 2">NIES-144</strain>
    </source>
</reference>
<protein>
    <submittedName>
        <fullName evidence="1">Uncharacterized protein</fullName>
    </submittedName>
</protein>